<comment type="caution">
    <text evidence="3">The sequence shown here is derived from an EMBL/GenBank/DDBJ whole genome shotgun (WGS) entry which is preliminary data.</text>
</comment>
<dbReference type="InterPro" id="IPR006380">
    <property type="entry name" value="SPP-like_dom"/>
</dbReference>
<sequence length="371" mass="41575">MPVTLYYYTGWDQCLLHGCPKGESAWRDIPFKEGRKWKELSFEADGVEFVVCDTAKASWDHPPDWYGKANYLITEPGSYSLRNGHLRRVREKKVLVVTDLDHTLIGHERDPENHILEEFKATWLGEYAPNGSALAYSTGRNKSMALDVAKERGLPRPELMICGVGTEVYAIPDNLPLMGWWEAGESLELTPEWREKVLNGFCRKTLEETLTTKFPKFEVRGTPEADPYRIPTAYQMDEDFEQQKKLLQEGLGASYQVISSGHGEWKLVDVCGAEAGKGKALQFAMRTLGFEPSQTLACGDSGNDELMFRCDGGYGVMVANSLPELVEAMSGHSEGELVKGKTFKTRHGCTMLFASKEVAAGIVEALFHFWP</sequence>
<keyword evidence="4" id="KW-1185">Reference proteome</keyword>
<gene>
    <name evidence="3" type="ORF">EVOR1521_LOCUS24613</name>
</gene>
<dbReference type="Gene3D" id="3.40.50.1000">
    <property type="entry name" value="HAD superfamily/HAD-like"/>
    <property type="match status" value="1"/>
</dbReference>
<dbReference type="Gene3D" id="2.60.40.10">
    <property type="entry name" value="Immunoglobulins"/>
    <property type="match status" value="1"/>
</dbReference>
<protein>
    <recommendedName>
        <fullName evidence="2">Sucrose phosphatase-like domain-containing protein</fullName>
    </recommendedName>
</protein>
<dbReference type="SFLD" id="SFLDS00003">
    <property type="entry name" value="Haloacid_Dehalogenase"/>
    <property type="match status" value="1"/>
</dbReference>
<evidence type="ECO:0000256" key="1">
    <source>
        <dbReference type="ARBA" id="ARBA00022801"/>
    </source>
</evidence>
<dbReference type="PANTHER" id="PTHR46521:SF4">
    <property type="entry name" value="SUCROSE-PHOSPHATASE 2-RELATED"/>
    <property type="match status" value="1"/>
</dbReference>
<dbReference type="GO" id="GO:0016787">
    <property type="term" value="F:hydrolase activity"/>
    <property type="evidence" value="ECO:0007669"/>
    <property type="project" value="UniProtKB-KW"/>
</dbReference>
<name>A0AA36J8B0_9DINO</name>
<dbReference type="SFLD" id="SFLDG01141">
    <property type="entry name" value="C2.B.1:_Sucrose_Phosphatase_Li"/>
    <property type="match status" value="1"/>
</dbReference>
<keyword evidence="1" id="KW-0378">Hydrolase</keyword>
<dbReference type="InterPro" id="IPR036412">
    <property type="entry name" value="HAD-like_sf"/>
</dbReference>
<dbReference type="SFLD" id="SFLDG01140">
    <property type="entry name" value="C2.B:_Phosphomannomutase_and_P"/>
    <property type="match status" value="1"/>
</dbReference>
<reference evidence="3" key="1">
    <citation type="submission" date="2023-08" db="EMBL/GenBank/DDBJ databases">
        <authorList>
            <person name="Chen Y."/>
            <person name="Shah S."/>
            <person name="Dougan E. K."/>
            <person name="Thang M."/>
            <person name="Chan C."/>
        </authorList>
    </citation>
    <scope>NUCLEOTIDE SEQUENCE</scope>
</reference>
<evidence type="ECO:0000259" key="2">
    <source>
        <dbReference type="Pfam" id="PF05116"/>
    </source>
</evidence>
<proteinExistence type="predicted"/>
<organism evidence="3 4">
    <name type="scientific">Effrenium voratum</name>
    <dbReference type="NCBI Taxonomy" id="2562239"/>
    <lineage>
        <taxon>Eukaryota</taxon>
        <taxon>Sar</taxon>
        <taxon>Alveolata</taxon>
        <taxon>Dinophyceae</taxon>
        <taxon>Suessiales</taxon>
        <taxon>Symbiodiniaceae</taxon>
        <taxon>Effrenium</taxon>
    </lineage>
</organism>
<dbReference type="EMBL" id="CAUJNA010003416">
    <property type="protein sequence ID" value="CAJ1401478.1"/>
    <property type="molecule type" value="Genomic_DNA"/>
</dbReference>
<dbReference type="PANTHER" id="PTHR46521">
    <property type="entry name" value="SUCROSE-PHOSPHATASE 2-RELATED"/>
    <property type="match status" value="1"/>
</dbReference>
<dbReference type="Pfam" id="PF05116">
    <property type="entry name" value="S6PP"/>
    <property type="match status" value="1"/>
</dbReference>
<dbReference type="AlphaFoldDB" id="A0AA36J8B0"/>
<evidence type="ECO:0000313" key="3">
    <source>
        <dbReference type="EMBL" id="CAJ1401478.1"/>
    </source>
</evidence>
<dbReference type="InterPro" id="IPR013783">
    <property type="entry name" value="Ig-like_fold"/>
</dbReference>
<feature type="domain" description="Sucrose phosphatase-like" evidence="2">
    <location>
        <begin position="93"/>
        <end position="369"/>
    </location>
</feature>
<dbReference type="SUPFAM" id="SSF56784">
    <property type="entry name" value="HAD-like"/>
    <property type="match status" value="1"/>
</dbReference>
<dbReference type="Gene3D" id="3.90.1070.10">
    <property type="match status" value="1"/>
</dbReference>
<evidence type="ECO:0000313" key="4">
    <source>
        <dbReference type="Proteomes" id="UP001178507"/>
    </source>
</evidence>
<dbReference type="InterPro" id="IPR051518">
    <property type="entry name" value="Sucrose_Phosphatase"/>
</dbReference>
<dbReference type="InterPro" id="IPR023214">
    <property type="entry name" value="HAD_sf"/>
</dbReference>
<accession>A0AA36J8B0</accession>
<dbReference type="Proteomes" id="UP001178507">
    <property type="component" value="Unassembled WGS sequence"/>
</dbReference>